<dbReference type="PANTHER" id="PTHR30404:SF0">
    <property type="entry name" value="N-ACETYLMURAMOYL-L-ALANINE AMIDASE AMIC"/>
    <property type="match status" value="1"/>
</dbReference>
<dbReference type="GO" id="GO:0009253">
    <property type="term" value="P:peptidoglycan catabolic process"/>
    <property type="evidence" value="ECO:0007669"/>
    <property type="project" value="InterPro"/>
</dbReference>
<dbReference type="InterPro" id="IPR002508">
    <property type="entry name" value="MurNAc-LAA_cat"/>
</dbReference>
<dbReference type="Pfam" id="PF11741">
    <property type="entry name" value="AMIN"/>
    <property type="match status" value="1"/>
</dbReference>
<dbReference type="PANTHER" id="PTHR30404">
    <property type="entry name" value="N-ACETYLMURAMOYL-L-ALANINE AMIDASE"/>
    <property type="match status" value="1"/>
</dbReference>
<dbReference type="AlphaFoldDB" id="A0A212K6C2"/>
<dbReference type="Gene3D" id="2.60.40.3500">
    <property type="match status" value="1"/>
</dbReference>
<dbReference type="InterPro" id="IPR012854">
    <property type="entry name" value="Cu_amine_oxidase-like_N"/>
</dbReference>
<keyword evidence="2" id="KW-0732">Signal</keyword>
<dbReference type="InterPro" id="IPR050695">
    <property type="entry name" value="N-acetylmuramoyl_amidase_3"/>
</dbReference>
<dbReference type="GO" id="GO:0008745">
    <property type="term" value="F:N-acetylmuramoyl-L-alanine amidase activity"/>
    <property type="evidence" value="ECO:0007669"/>
    <property type="project" value="UniProtKB-EC"/>
</dbReference>
<feature type="chain" id="PRO_5012397368" evidence="2">
    <location>
        <begin position="26"/>
        <end position="491"/>
    </location>
</feature>
<dbReference type="CDD" id="cd02696">
    <property type="entry name" value="MurNAc-LAA"/>
    <property type="match status" value="1"/>
</dbReference>
<reference evidence="4" key="1">
    <citation type="submission" date="2016-04" db="EMBL/GenBank/DDBJ databases">
        <authorList>
            <person name="Evans L.H."/>
            <person name="Alamgir A."/>
            <person name="Owens N."/>
            <person name="Weber N.D."/>
            <person name="Virtaneva K."/>
            <person name="Barbian K."/>
            <person name="Babar A."/>
            <person name="Rosenke K."/>
        </authorList>
    </citation>
    <scope>NUCLEOTIDE SEQUENCE</scope>
    <source>
        <strain evidence="4">86</strain>
    </source>
</reference>
<dbReference type="Pfam" id="PF07833">
    <property type="entry name" value="Cu_amine_oxidN1"/>
    <property type="match status" value="1"/>
</dbReference>
<dbReference type="EC" id="3.5.1.28" evidence="4"/>
<evidence type="ECO:0000256" key="2">
    <source>
        <dbReference type="SAM" id="SignalP"/>
    </source>
</evidence>
<dbReference type="SMART" id="SM00646">
    <property type="entry name" value="Ami_3"/>
    <property type="match status" value="1"/>
</dbReference>
<feature type="signal peptide" evidence="2">
    <location>
        <begin position="1"/>
        <end position="25"/>
    </location>
</feature>
<sequence>MVHLKKLGAFALLLALFITALPARATGPNGDLGLQLYNEKTEKYSDVTVSTVALSIDGKDMNFTGDIPAVVQVIDGYGRTLAPFRAVGEALGATVLWSQENRQAILRKGGTTIVLTLGSATAMVNGVETPLPDGVAASVLSLKGQNNGRTMVPLRFVAEQLGAAVAWVQEDYSAEITSAAAPITQITRVTANYDAQTVLIATDRVPEFKTTDLGGKIVVDILGAELSSGFPGTITVDNELITTVRYAQHDNDLYPEYAKTVRVVLDLREGLTLADNATVVAKEDGILLTTFLTEKDMEELPTPEVPAIDPTKKTIVLDAGHGGSASGAAYEGIKEKDLTLSMTKILEKKLLAMGYNVIMTRSTDVYMDLYARADLANAADADLFVSIHCNASATNRDFQGIFTYYHPSSGRGRRLAETLQPYMAKATGAIDRGVLKDDFVVLRETKMCAVLIETGFMTNHEELMRLSDPIYQEKLMQGVADGLTAYLNNLG</sequence>
<evidence type="ECO:0000256" key="1">
    <source>
        <dbReference type="ARBA" id="ARBA00022801"/>
    </source>
</evidence>
<dbReference type="SUPFAM" id="SSF53187">
    <property type="entry name" value="Zn-dependent exopeptidases"/>
    <property type="match status" value="1"/>
</dbReference>
<dbReference type="Pfam" id="PF01520">
    <property type="entry name" value="Amidase_3"/>
    <property type="match status" value="1"/>
</dbReference>
<dbReference type="SUPFAM" id="SSF55383">
    <property type="entry name" value="Copper amine oxidase, domain N"/>
    <property type="match status" value="1"/>
</dbReference>
<keyword evidence="1 4" id="KW-0378">Hydrolase</keyword>
<dbReference type="Gene3D" id="3.30.457.10">
    <property type="entry name" value="Copper amine oxidase-like, N-terminal domain"/>
    <property type="match status" value="1"/>
</dbReference>
<evidence type="ECO:0000313" key="4">
    <source>
        <dbReference type="EMBL" id="SBW07279.1"/>
    </source>
</evidence>
<protein>
    <submittedName>
        <fullName evidence="4">N-acetylmuramoyl-L-alanine amidase</fullName>
        <ecNumber evidence="4">3.5.1.28</ecNumber>
    </submittedName>
</protein>
<organism evidence="4">
    <name type="scientific">uncultured Eubacteriales bacterium</name>
    <dbReference type="NCBI Taxonomy" id="172733"/>
    <lineage>
        <taxon>Bacteria</taxon>
        <taxon>Bacillati</taxon>
        <taxon>Bacillota</taxon>
        <taxon>Clostridia</taxon>
        <taxon>Eubacteriales</taxon>
        <taxon>environmental samples</taxon>
    </lineage>
</organism>
<dbReference type="EMBL" id="FLUN01000001">
    <property type="protein sequence ID" value="SBW07279.1"/>
    <property type="molecule type" value="Genomic_DNA"/>
</dbReference>
<dbReference type="InterPro" id="IPR036582">
    <property type="entry name" value="Mao_N_sf"/>
</dbReference>
<dbReference type="GO" id="GO:0030288">
    <property type="term" value="C:outer membrane-bounded periplasmic space"/>
    <property type="evidence" value="ECO:0007669"/>
    <property type="project" value="TreeGrafter"/>
</dbReference>
<dbReference type="Gene3D" id="3.40.630.40">
    <property type="entry name" value="Zn-dependent exopeptidases"/>
    <property type="match status" value="1"/>
</dbReference>
<proteinExistence type="predicted"/>
<name>A0A212K6C2_9FIRM</name>
<accession>A0A212K6C2</accession>
<gene>
    <name evidence="4" type="ORF">KL86CLO1_12281</name>
</gene>
<evidence type="ECO:0000259" key="3">
    <source>
        <dbReference type="SMART" id="SM00646"/>
    </source>
</evidence>
<feature type="domain" description="MurNAc-LAA" evidence="3">
    <location>
        <begin position="373"/>
        <end position="484"/>
    </location>
</feature>
<dbReference type="InterPro" id="IPR021731">
    <property type="entry name" value="AMIN_dom"/>
</dbReference>